<keyword evidence="2" id="KW-1185">Reference proteome</keyword>
<name>A0A6M8BIV2_9CYAN</name>
<dbReference type="Proteomes" id="UP000505210">
    <property type="component" value="Chromosome"/>
</dbReference>
<dbReference type="AlphaFoldDB" id="A0A6M8BIV2"/>
<accession>A0A6M8BIV2</accession>
<dbReference type="EMBL" id="CP053661">
    <property type="protein sequence ID" value="QKD84867.1"/>
    <property type="molecule type" value="Genomic_DNA"/>
</dbReference>
<organism evidence="1 2">
    <name type="scientific">Thermoleptolyngbya sichuanensis A183</name>
    <dbReference type="NCBI Taxonomy" id="2737172"/>
    <lineage>
        <taxon>Bacteria</taxon>
        <taxon>Bacillati</taxon>
        <taxon>Cyanobacteriota</taxon>
        <taxon>Cyanophyceae</taxon>
        <taxon>Oculatellales</taxon>
        <taxon>Oculatellaceae</taxon>
        <taxon>Thermoleptolyngbya</taxon>
        <taxon>Thermoleptolyngbya sichuanensis</taxon>
    </lineage>
</organism>
<gene>
    <name evidence="1" type="ORF">HPC62_09020</name>
</gene>
<dbReference type="KEGG" id="theu:HPC62_09020"/>
<proteinExistence type="predicted"/>
<evidence type="ECO:0000313" key="1">
    <source>
        <dbReference type="EMBL" id="QKD84867.1"/>
    </source>
</evidence>
<sequence>MPIVPPVETPTLAPLRDRDLKALEDWFSVKNLDEIEADVLANLALLLPAPCWEDDPFGADATDALDFLAEYL</sequence>
<evidence type="ECO:0000313" key="2">
    <source>
        <dbReference type="Proteomes" id="UP000505210"/>
    </source>
</evidence>
<reference evidence="1 2" key="1">
    <citation type="submission" date="2020-05" db="EMBL/GenBank/DDBJ databases">
        <title>Complete genome sequence of of a novel Thermoleptolyngbya strain isolated from hot springs of Ganzi, Sichuan China.</title>
        <authorList>
            <person name="Tang J."/>
            <person name="Daroch M."/>
            <person name="Li L."/>
            <person name="Waleron K."/>
            <person name="Waleron M."/>
            <person name="Waleron M."/>
        </authorList>
    </citation>
    <scope>NUCLEOTIDE SEQUENCE [LARGE SCALE GENOMIC DNA]</scope>
    <source>
        <strain evidence="1 2">PKUAC-SCTA183</strain>
    </source>
</reference>
<protein>
    <submittedName>
        <fullName evidence="1">Uncharacterized protein</fullName>
    </submittedName>
</protein>